<dbReference type="PANTHER" id="PTHR43690">
    <property type="entry name" value="NARDILYSIN"/>
    <property type="match status" value="1"/>
</dbReference>
<sequence>MTKPLTFAALIAGLLLTISTAAAPALSERMPSNPAVRVGKLDNGLTYYIEQNAKPAQRVELRLVVNAGSVLEDDDQRGMAHLLEHMAFNGSTHFKKHELIAYLRSIGVRFGADLNASTGFDATIYMLPIPTDKPDNLEQGMTVLQDWAQGLTLNDQDIDDERQIVLQEKRARSGYGQRSLESMLPKLANGSRYQDRLPIGTEESILHAKADAVRRFYADWYRPDLMAVIMVGDIDPAAAEKMIQRHFAGLKMPASPRPRPAYTPAPLTKADAVVFLDKEAPTNNVQLYYSSFGRKPPATVGDFREALIRQLFTQLMKTRFSRLTQLAEPPFLGGGAGETTVPFGVNQFGFTAAASIGKAGVNAAIDALVQENMRARQFGFAAGDLDFAKQNLLATYEYAAKSRATRDSAAVLGAYIRHFLAGGIITGIDTENDYAKELIPSITLDEINAYVKSIIPATPPKLVLYTAHPNSVAAGQAAPTGAELLARAEAAAKLPVEKIAEKALPVNLMSYKPEPGAIVAQSEDKTLGVTTLTLSNGVKVLLKPTGFSKDKVSMLAARPGGVYAFPEADKRTARFASAVQNAMGIGAYTPSDLQRMLAGKAVAYNPQLASYADLLSGSSRSGDIETLLQVNYLSITSPRRDENLFRSFVTRNAEAVRNRSAMPEMRFTEARMKTVYGNHPQLDLPPQPADFEALNLDRTLNLQRARMSSAKGMTYIFVGDFDIDQLKPLLATYVATLPVGDVPLTYRDPDIRQVRGVVRQEVKAGVEQKSQVTFDFGGDLAYSYPESWSLGLLADVLNLRITDELREKQKLIYSGNASVRYDKIPRGGYAVAIVLPTSPQNVGKVEAAVWSEIERLQANGPTAADLDKVKQARLQSYRRALREDGYWMNYLRQSVLEDKDPHEILKIEQRVNDVTAQDIQAAAQRFLDRKNHVEMVLSPEAEN</sequence>
<dbReference type="GO" id="GO:0046872">
    <property type="term" value="F:metal ion binding"/>
    <property type="evidence" value="ECO:0007669"/>
    <property type="project" value="UniProtKB-KW"/>
</dbReference>
<name>A0A6L8MJH3_9BURK</name>
<evidence type="ECO:0000259" key="10">
    <source>
        <dbReference type="Pfam" id="PF00675"/>
    </source>
</evidence>
<dbReference type="GO" id="GO:0004222">
    <property type="term" value="F:metalloendopeptidase activity"/>
    <property type="evidence" value="ECO:0007669"/>
    <property type="project" value="InterPro"/>
</dbReference>
<evidence type="ECO:0000259" key="11">
    <source>
        <dbReference type="Pfam" id="PF05193"/>
    </source>
</evidence>
<dbReference type="Pfam" id="PF00675">
    <property type="entry name" value="Peptidase_M16"/>
    <property type="match status" value="1"/>
</dbReference>
<proteinExistence type="inferred from homology"/>
<evidence type="ECO:0000256" key="6">
    <source>
        <dbReference type="ARBA" id="ARBA00022833"/>
    </source>
</evidence>
<evidence type="ECO:0000256" key="3">
    <source>
        <dbReference type="ARBA" id="ARBA00022670"/>
    </source>
</evidence>
<feature type="signal peptide" evidence="9">
    <location>
        <begin position="1"/>
        <end position="23"/>
    </location>
</feature>
<gene>
    <name evidence="12" type="ORF">GTP44_12140</name>
</gene>
<dbReference type="GO" id="GO:0006508">
    <property type="term" value="P:proteolysis"/>
    <property type="evidence" value="ECO:0007669"/>
    <property type="project" value="UniProtKB-KW"/>
</dbReference>
<keyword evidence="3" id="KW-0645">Protease</keyword>
<keyword evidence="4" id="KW-0479">Metal-binding</keyword>
<dbReference type="SUPFAM" id="SSF63411">
    <property type="entry name" value="LuxS/MPP-like metallohydrolase"/>
    <property type="match status" value="4"/>
</dbReference>
<keyword evidence="5" id="KW-0378">Hydrolase</keyword>
<evidence type="ECO:0000256" key="5">
    <source>
        <dbReference type="ARBA" id="ARBA00022801"/>
    </source>
</evidence>
<evidence type="ECO:0000256" key="2">
    <source>
        <dbReference type="ARBA" id="ARBA00007261"/>
    </source>
</evidence>
<keyword evidence="6" id="KW-0862">Zinc</keyword>
<dbReference type="InterPro" id="IPR050626">
    <property type="entry name" value="Peptidase_M16"/>
</dbReference>
<evidence type="ECO:0000256" key="4">
    <source>
        <dbReference type="ARBA" id="ARBA00022723"/>
    </source>
</evidence>
<feature type="chain" id="PRO_5026964631" evidence="9">
    <location>
        <begin position="24"/>
        <end position="943"/>
    </location>
</feature>
<evidence type="ECO:0000256" key="1">
    <source>
        <dbReference type="ARBA" id="ARBA00001947"/>
    </source>
</evidence>
<dbReference type="Proteomes" id="UP000474565">
    <property type="component" value="Unassembled WGS sequence"/>
</dbReference>
<dbReference type="PANTHER" id="PTHR43690:SF34">
    <property type="entry name" value="ZINC PROTEASE PQQL-LIKE"/>
    <property type="match status" value="1"/>
</dbReference>
<keyword evidence="9" id="KW-0732">Signal</keyword>
<organism evidence="12 13">
    <name type="scientific">Duganella lactea</name>
    <dbReference type="NCBI Taxonomy" id="2692173"/>
    <lineage>
        <taxon>Bacteria</taxon>
        <taxon>Pseudomonadati</taxon>
        <taxon>Pseudomonadota</taxon>
        <taxon>Betaproteobacteria</taxon>
        <taxon>Burkholderiales</taxon>
        <taxon>Oxalobacteraceae</taxon>
        <taxon>Telluria group</taxon>
        <taxon>Duganella</taxon>
    </lineage>
</organism>
<dbReference type="EMBL" id="WWCP01000012">
    <property type="protein sequence ID" value="MYM82704.1"/>
    <property type="molecule type" value="Genomic_DNA"/>
</dbReference>
<dbReference type="AlphaFoldDB" id="A0A6L8MJH3"/>
<feature type="domain" description="Peptidase M16 C-terminal" evidence="11">
    <location>
        <begin position="709"/>
        <end position="872"/>
    </location>
</feature>
<evidence type="ECO:0000313" key="13">
    <source>
        <dbReference type="Proteomes" id="UP000474565"/>
    </source>
</evidence>
<comment type="caution">
    <text evidence="12">The sequence shown here is derived from an EMBL/GenBank/DDBJ whole genome shotgun (WGS) entry which is preliminary data.</text>
</comment>
<reference evidence="12 13" key="1">
    <citation type="submission" date="2019-12" db="EMBL/GenBank/DDBJ databases">
        <title>Novel species isolated from a subtropical stream in China.</title>
        <authorList>
            <person name="Lu H."/>
        </authorList>
    </citation>
    <scope>NUCLEOTIDE SEQUENCE [LARGE SCALE GENOMIC DNA]</scope>
    <source>
        <strain evidence="12 13">FT50W</strain>
    </source>
</reference>
<dbReference type="InterPro" id="IPR007863">
    <property type="entry name" value="Peptidase_M16_C"/>
</dbReference>
<comment type="similarity">
    <text evidence="2 8">Belongs to the peptidase M16 family.</text>
</comment>
<dbReference type="InterPro" id="IPR001431">
    <property type="entry name" value="Pept_M16_Zn_BS"/>
</dbReference>
<dbReference type="Gene3D" id="3.30.830.10">
    <property type="entry name" value="Metalloenzyme, LuxS/M16 peptidase-like"/>
    <property type="match status" value="4"/>
</dbReference>
<dbReference type="RefSeq" id="WP_161019630.1">
    <property type="nucleotide sequence ID" value="NZ_WWCP01000012.1"/>
</dbReference>
<evidence type="ECO:0000256" key="8">
    <source>
        <dbReference type="RuleBase" id="RU004447"/>
    </source>
</evidence>
<evidence type="ECO:0000256" key="9">
    <source>
        <dbReference type="SAM" id="SignalP"/>
    </source>
</evidence>
<dbReference type="Pfam" id="PF05193">
    <property type="entry name" value="Peptidase_M16_C"/>
    <property type="match status" value="2"/>
</dbReference>
<dbReference type="PROSITE" id="PS00143">
    <property type="entry name" value="INSULINASE"/>
    <property type="match status" value="1"/>
</dbReference>
<feature type="domain" description="Peptidase M16 N-terminal" evidence="10">
    <location>
        <begin position="51"/>
        <end position="186"/>
    </location>
</feature>
<keyword evidence="7" id="KW-0482">Metalloprotease</keyword>
<protein>
    <submittedName>
        <fullName evidence="12">Insulinase family protein</fullName>
    </submittedName>
</protein>
<feature type="domain" description="Peptidase M16 C-terminal" evidence="11">
    <location>
        <begin position="210"/>
        <end position="392"/>
    </location>
</feature>
<evidence type="ECO:0000313" key="12">
    <source>
        <dbReference type="EMBL" id="MYM82704.1"/>
    </source>
</evidence>
<dbReference type="InterPro" id="IPR011249">
    <property type="entry name" value="Metalloenz_LuxS/M16"/>
</dbReference>
<evidence type="ECO:0000256" key="7">
    <source>
        <dbReference type="ARBA" id="ARBA00023049"/>
    </source>
</evidence>
<comment type="cofactor">
    <cofactor evidence="1">
        <name>Zn(2+)</name>
        <dbReference type="ChEBI" id="CHEBI:29105"/>
    </cofactor>
</comment>
<dbReference type="InterPro" id="IPR011765">
    <property type="entry name" value="Pept_M16_N"/>
</dbReference>
<accession>A0A6L8MJH3</accession>